<dbReference type="AlphaFoldDB" id="A0A0L0S3E3"/>
<sequence>MVGDYNGKFPTDFKVYAYVKRVLPKVTRTVIASMLVDMLKSVLGNTTVPFMATDTMRTLAYRGILDALIEDSAMPRGSNLALRAMEPLFWRRGEKKDLALFGDFVSALERYVKHAQQDLERD</sequence>
<name>A0A0L0S3E3_ALLM3</name>
<dbReference type="Proteomes" id="UP000054350">
    <property type="component" value="Unassembled WGS sequence"/>
</dbReference>
<evidence type="ECO:0000313" key="1">
    <source>
        <dbReference type="EMBL" id="KNE56904.1"/>
    </source>
</evidence>
<keyword evidence="2" id="KW-1185">Reference proteome</keyword>
<accession>A0A0L0S3E3</accession>
<dbReference type="VEuPathDB" id="FungiDB:AMAG_17980"/>
<organism evidence="1 2">
    <name type="scientific">Allomyces macrogynus (strain ATCC 38327)</name>
    <name type="common">Allomyces javanicus var. macrogynus</name>
    <dbReference type="NCBI Taxonomy" id="578462"/>
    <lineage>
        <taxon>Eukaryota</taxon>
        <taxon>Fungi</taxon>
        <taxon>Fungi incertae sedis</taxon>
        <taxon>Blastocladiomycota</taxon>
        <taxon>Blastocladiomycetes</taxon>
        <taxon>Blastocladiales</taxon>
        <taxon>Blastocladiaceae</taxon>
        <taxon>Allomyces</taxon>
    </lineage>
</organism>
<dbReference type="EMBL" id="GG745331">
    <property type="protein sequence ID" value="KNE56904.1"/>
    <property type="molecule type" value="Genomic_DNA"/>
</dbReference>
<gene>
    <name evidence="1" type="ORF">AMAG_17980</name>
</gene>
<protein>
    <submittedName>
        <fullName evidence="1">Uncharacterized protein</fullName>
    </submittedName>
</protein>
<proteinExistence type="predicted"/>
<evidence type="ECO:0000313" key="2">
    <source>
        <dbReference type="Proteomes" id="UP000054350"/>
    </source>
</evidence>
<reference evidence="1 2" key="1">
    <citation type="submission" date="2009-11" db="EMBL/GenBank/DDBJ databases">
        <title>Annotation of Allomyces macrogynus ATCC 38327.</title>
        <authorList>
            <consortium name="The Broad Institute Genome Sequencing Platform"/>
            <person name="Russ C."/>
            <person name="Cuomo C."/>
            <person name="Burger G."/>
            <person name="Gray M.W."/>
            <person name="Holland P.W.H."/>
            <person name="King N."/>
            <person name="Lang F.B.F."/>
            <person name="Roger A.J."/>
            <person name="Ruiz-Trillo I."/>
            <person name="Young S.K."/>
            <person name="Zeng Q."/>
            <person name="Gargeya S."/>
            <person name="Fitzgerald M."/>
            <person name="Haas B."/>
            <person name="Abouelleil A."/>
            <person name="Alvarado L."/>
            <person name="Arachchi H.M."/>
            <person name="Berlin A."/>
            <person name="Chapman S.B."/>
            <person name="Gearin G."/>
            <person name="Goldberg J."/>
            <person name="Griggs A."/>
            <person name="Gujja S."/>
            <person name="Hansen M."/>
            <person name="Heiman D."/>
            <person name="Howarth C."/>
            <person name="Larimer J."/>
            <person name="Lui A."/>
            <person name="MacDonald P.J.P."/>
            <person name="McCowen C."/>
            <person name="Montmayeur A."/>
            <person name="Murphy C."/>
            <person name="Neiman D."/>
            <person name="Pearson M."/>
            <person name="Priest M."/>
            <person name="Roberts A."/>
            <person name="Saif S."/>
            <person name="Shea T."/>
            <person name="Sisk P."/>
            <person name="Stolte C."/>
            <person name="Sykes S."/>
            <person name="Wortman J."/>
            <person name="Nusbaum C."/>
            <person name="Birren B."/>
        </authorList>
    </citation>
    <scope>NUCLEOTIDE SEQUENCE [LARGE SCALE GENOMIC DNA]</scope>
    <source>
        <strain evidence="1 2">ATCC 38327</strain>
    </source>
</reference>
<reference evidence="2" key="2">
    <citation type="submission" date="2009-11" db="EMBL/GenBank/DDBJ databases">
        <title>The Genome Sequence of Allomyces macrogynus strain ATCC 38327.</title>
        <authorList>
            <consortium name="The Broad Institute Genome Sequencing Platform"/>
            <person name="Russ C."/>
            <person name="Cuomo C."/>
            <person name="Shea T."/>
            <person name="Young S.K."/>
            <person name="Zeng Q."/>
            <person name="Koehrsen M."/>
            <person name="Haas B."/>
            <person name="Borodovsky M."/>
            <person name="Guigo R."/>
            <person name="Alvarado L."/>
            <person name="Berlin A."/>
            <person name="Borenstein D."/>
            <person name="Chen Z."/>
            <person name="Engels R."/>
            <person name="Freedman E."/>
            <person name="Gellesch M."/>
            <person name="Goldberg J."/>
            <person name="Griggs A."/>
            <person name="Gujja S."/>
            <person name="Heiman D."/>
            <person name="Hepburn T."/>
            <person name="Howarth C."/>
            <person name="Jen D."/>
            <person name="Larson L."/>
            <person name="Lewis B."/>
            <person name="Mehta T."/>
            <person name="Park D."/>
            <person name="Pearson M."/>
            <person name="Roberts A."/>
            <person name="Saif S."/>
            <person name="Shenoy N."/>
            <person name="Sisk P."/>
            <person name="Stolte C."/>
            <person name="Sykes S."/>
            <person name="Walk T."/>
            <person name="White J."/>
            <person name="Yandava C."/>
            <person name="Burger G."/>
            <person name="Gray M.W."/>
            <person name="Holland P.W.H."/>
            <person name="King N."/>
            <person name="Lang F.B.F."/>
            <person name="Roger A.J."/>
            <person name="Ruiz-Trillo I."/>
            <person name="Lander E."/>
            <person name="Nusbaum C."/>
        </authorList>
    </citation>
    <scope>NUCLEOTIDE SEQUENCE [LARGE SCALE GENOMIC DNA]</scope>
    <source>
        <strain evidence="2">ATCC 38327</strain>
    </source>
</reference>